<evidence type="ECO:0000256" key="5">
    <source>
        <dbReference type="ARBA" id="ARBA00023157"/>
    </source>
</evidence>
<dbReference type="CDD" id="cd00104">
    <property type="entry name" value="KAZAL_FS"/>
    <property type="match status" value="1"/>
</dbReference>
<dbReference type="OMA" id="CNAFIES"/>
<dbReference type="InterPro" id="IPR002350">
    <property type="entry name" value="Kazal_dom"/>
</dbReference>
<dbReference type="Pfam" id="PF00050">
    <property type="entry name" value="Kazal_1"/>
    <property type="match status" value="1"/>
</dbReference>
<comment type="subcellular location">
    <subcellularLocation>
        <location evidence="1">Secreted</location>
    </subcellularLocation>
</comment>
<keyword evidence="4" id="KW-0722">Serine protease inhibitor</keyword>
<dbReference type="PANTHER" id="PTHR47729">
    <property type="entry name" value="SERINE PEPTIDASE INHIBITOR, KAZAL TYPE 2, TANDEM DUPLICATE 1-RELATED"/>
    <property type="match status" value="1"/>
</dbReference>
<dbReference type="Proteomes" id="UP000472272">
    <property type="component" value="Chromosome 2"/>
</dbReference>
<name>A0A670II72_PODMU</name>
<accession>A0A670II72</accession>
<dbReference type="SUPFAM" id="SSF100895">
    <property type="entry name" value="Kazal-type serine protease inhibitors"/>
    <property type="match status" value="1"/>
</dbReference>
<evidence type="ECO:0000259" key="6">
    <source>
        <dbReference type="PROSITE" id="PS51465"/>
    </source>
</evidence>
<evidence type="ECO:0000256" key="1">
    <source>
        <dbReference type="ARBA" id="ARBA00004613"/>
    </source>
</evidence>
<reference evidence="7" key="3">
    <citation type="submission" date="2025-09" db="UniProtKB">
        <authorList>
            <consortium name="Ensembl"/>
        </authorList>
    </citation>
    <scope>IDENTIFICATION</scope>
</reference>
<dbReference type="SMART" id="SM00280">
    <property type="entry name" value="KAZAL"/>
    <property type="match status" value="1"/>
</dbReference>
<keyword evidence="3" id="KW-0646">Protease inhibitor</keyword>
<dbReference type="PROSITE" id="PS00282">
    <property type="entry name" value="KAZAL_1"/>
    <property type="match status" value="1"/>
</dbReference>
<dbReference type="PANTHER" id="PTHR47729:SF1">
    <property type="entry name" value="OVOMUCOID-LIKE-RELATED"/>
    <property type="match status" value="1"/>
</dbReference>
<keyword evidence="8" id="KW-1185">Reference proteome</keyword>
<dbReference type="InterPro" id="IPR051597">
    <property type="entry name" value="Bifunctional_prot_inhibitor"/>
</dbReference>
<dbReference type="Gene3D" id="3.30.60.30">
    <property type="match status" value="1"/>
</dbReference>
<dbReference type="AlphaFoldDB" id="A0A670II72"/>
<reference evidence="7 8" key="1">
    <citation type="journal article" date="2019" name="Proc. Natl. Acad. Sci. U.S.A.">
        <title>Regulatory changes in pterin and carotenoid genes underlie balanced color polymorphisms in the wall lizard.</title>
        <authorList>
            <person name="Andrade P."/>
            <person name="Pinho C."/>
            <person name="Perez I de Lanuza G."/>
            <person name="Afonso S."/>
            <person name="Brejcha J."/>
            <person name="Rubin C.J."/>
            <person name="Wallerman O."/>
            <person name="Pereira P."/>
            <person name="Sabatino S.J."/>
            <person name="Bellati A."/>
            <person name="Pellitteri-Rosa D."/>
            <person name="Bosakova Z."/>
            <person name="Bunikis I."/>
            <person name="Carretero M.A."/>
            <person name="Feiner N."/>
            <person name="Marsik P."/>
            <person name="Pauperio F."/>
            <person name="Salvi D."/>
            <person name="Soler L."/>
            <person name="While G.M."/>
            <person name="Uller T."/>
            <person name="Font E."/>
            <person name="Andersson L."/>
            <person name="Carneiro M."/>
        </authorList>
    </citation>
    <scope>NUCLEOTIDE SEQUENCE</scope>
</reference>
<evidence type="ECO:0000313" key="8">
    <source>
        <dbReference type="Proteomes" id="UP000472272"/>
    </source>
</evidence>
<proteinExistence type="predicted"/>
<dbReference type="PROSITE" id="PS51465">
    <property type="entry name" value="KAZAL_2"/>
    <property type="match status" value="1"/>
</dbReference>
<evidence type="ECO:0000256" key="2">
    <source>
        <dbReference type="ARBA" id="ARBA00022525"/>
    </source>
</evidence>
<dbReference type="GeneTree" id="ENSGT01020000230731"/>
<dbReference type="GO" id="GO:0004867">
    <property type="term" value="F:serine-type endopeptidase inhibitor activity"/>
    <property type="evidence" value="ECO:0007669"/>
    <property type="project" value="UniProtKB-KW"/>
</dbReference>
<evidence type="ECO:0000256" key="3">
    <source>
        <dbReference type="ARBA" id="ARBA00022690"/>
    </source>
</evidence>
<reference evidence="7" key="2">
    <citation type="submission" date="2025-08" db="UniProtKB">
        <authorList>
            <consortium name="Ensembl"/>
        </authorList>
    </citation>
    <scope>IDENTIFICATION</scope>
</reference>
<feature type="domain" description="Kazal-like" evidence="6">
    <location>
        <begin position="15"/>
        <end position="70"/>
    </location>
</feature>
<keyword evidence="2" id="KW-0964">Secreted</keyword>
<keyword evidence="5" id="KW-1015">Disulfide bond</keyword>
<dbReference type="Ensembl" id="ENSPMRT00000012431.1">
    <property type="protein sequence ID" value="ENSPMRP00000011638.1"/>
    <property type="gene ID" value="ENSPMRG00000007796.1"/>
</dbReference>
<sequence length="74" mass="8297">IQINKMNNVLLLSCSLQVDCQGYPRNFCTLELQRMCGSDGQTYSNKCFFCNAFVKSRGRLSLIRYGPCYGAASV</sequence>
<dbReference type="FunFam" id="3.30.60.30:FF:000037">
    <property type="entry name" value="Ovomucoid"/>
    <property type="match status" value="1"/>
</dbReference>
<dbReference type="InterPro" id="IPR036058">
    <property type="entry name" value="Kazal_dom_sf"/>
</dbReference>
<evidence type="ECO:0000256" key="4">
    <source>
        <dbReference type="ARBA" id="ARBA00022900"/>
    </source>
</evidence>
<protein>
    <recommendedName>
        <fullName evidence="6">Kazal-like domain-containing protein</fullName>
    </recommendedName>
</protein>
<dbReference type="GO" id="GO:0005576">
    <property type="term" value="C:extracellular region"/>
    <property type="evidence" value="ECO:0007669"/>
    <property type="project" value="UniProtKB-SubCell"/>
</dbReference>
<evidence type="ECO:0000313" key="7">
    <source>
        <dbReference type="Ensembl" id="ENSPMRP00000011638.1"/>
    </source>
</evidence>
<organism evidence="7 8">
    <name type="scientific">Podarcis muralis</name>
    <name type="common">Wall lizard</name>
    <name type="synonym">Lacerta muralis</name>
    <dbReference type="NCBI Taxonomy" id="64176"/>
    <lineage>
        <taxon>Eukaryota</taxon>
        <taxon>Metazoa</taxon>
        <taxon>Chordata</taxon>
        <taxon>Craniata</taxon>
        <taxon>Vertebrata</taxon>
        <taxon>Euteleostomi</taxon>
        <taxon>Lepidosauria</taxon>
        <taxon>Squamata</taxon>
        <taxon>Bifurcata</taxon>
        <taxon>Unidentata</taxon>
        <taxon>Episquamata</taxon>
        <taxon>Laterata</taxon>
        <taxon>Lacertibaenia</taxon>
        <taxon>Lacertidae</taxon>
        <taxon>Podarcis</taxon>
    </lineage>
</organism>